<comment type="caution">
    <text evidence="3">The sequence shown here is derived from an EMBL/GenBank/DDBJ whole genome shotgun (WGS) entry which is preliminary data.</text>
</comment>
<dbReference type="InterPro" id="IPR002821">
    <property type="entry name" value="Hydantoinase_A"/>
</dbReference>
<dbReference type="Proteomes" id="UP000245702">
    <property type="component" value="Unassembled WGS sequence"/>
</dbReference>
<evidence type="ECO:0000259" key="2">
    <source>
        <dbReference type="Pfam" id="PF05378"/>
    </source>
</evidence>
<dbReference type="EMBL" id="FCOW01000010">
    <property type="protein sequence ID" value="CVK19437.1"/>
    <property type="molecule type" value="Genomic_DNA"/>
</dbReference>
<dbReference type="PANTHER" id="PTHR11365">
    <property type="entry name" value="5-OXOPROLINASE RELATED"/>
    <property type="match status" value="1"/>
</dbReference>
<dbReference type="EC" id="6.4.1.8" evidence="3"/>
<dbReference type="InterPro" id="IPR008040">
    <property type="entry name" value="Hydant_A_N"/>
</dbReference>
<evidence type="ECO:0000313" key="3">
    <source>
        <dbReference type="EMBL" id="CVK19437.1"/>
    </source>
</evidence>
<dbReference type="RefSeq" id="WP_075757332.1">
    <property type="nucleotide sequence ID" value="NZ_CP146991.1"/>
</dbReference>
<gene>
    <name evidence="3" type="primary">apc3_2</name>
    <name evidence="3" type="ORF">SSPH_02088</name>
</gene>
<evidence type="ECO:0000259" key="1">
    <source>
        <dbReference type="Pfam" id="PF01968"/>
    </source>
</evidence>
<sequence length="655" mass="70670">MAFRLGIDTGGTYTDGVIWEDSEQKIVTKAKALTTHGNLVEGITNCLQALQFDDLTRIKGVALSTTLATNAIVEGRGCEAGLLLIGHQPIAAIPTPYVEVVTGGHDVRGNPLAELDTNGIHLALDRFNGKVEAVAISGYFSVRNPEHEAIARELVSSKLGIPVVCGHQLTTALGFHERTVTAVLNAKLIPVIAELITSVKAVISSMGITAPLMLVKGNGTLMNEETARKKPIDTILSGPAASVIGSTTLAGCPEAVVIDMGGTTTDIAILKNHKPRISPEGATINNWLTRVEAAEIYTYGIGGDSYIHLHNGKELVVGPQKVWPLSLVVKQYPYLQEEIQEQAEIKSCWTDFQPTDAFMLVKDKYEKGTAMETSIIKLLAAGPHTFDYLARQLQDEGLEDYQLLAALRHLAGNGVLVKTSLTPTDLLHVRGQYTAWDTDAAKLGVAIMAKELGVDTEQFLTRAWAAIMENLYFAVIQSLLNYEGSSILLHKNNDIKYLFQQAFYAGGETLGLSAHVTYPIIAIGAPAHAYLPQIAKKLNCELIIPENADVANAIGAVAGQVVEKLKILVKALPGHGAVVHFPWERKTVSDYPAAKQLGIEQGQLQAKAMAEQSGAADIEIVMEVEEVYGDSNRSLGDKTLLETRITIIVLGRPKW</sequence>
<feature type="domain" description="Hydantoinase/oxoprolinase N-terminal" evidence="2">
    <location>
        <begin position="4"/>
        <end position="157"/>
    </location>
</feature>
<feature type="domain" description="Hydantoinase A/oxoprolinase" evidence="1">
    <location>
        <begin position="178"/>
        <end position="320"/>
    </location>
</feature>
<keyword evidence="4" id="KW-1185">Reference proteome</keyword>
<dbReference type="SUPFAM" id="SSF53067">
    <property type="entry name" value="Actin-like ATPase domain"/>
    <property type="match status" value="1"/>
</dbReference>
<accession>A0ABM9W2S5</accession>
<reference evidence="3 4" key="1">
    <citation type="submission" date="2016-01" db="EMBL/GenBank/DDBJ databases">
        <authorList>
            <person name="Brown R."/>
        </authorList>
    </citation>
    <scope>NUCLEOTIDE SEQUENCE [LARGE SCALE GENOMIC DNA]</scope>
    <source>
        <strain evidence="3">Sporomusa sphaeroides DSM 2875</strain>
    </source>
</reference>
<protein>
    <submittedName>
        <fullName evidence="3">Acetophenone carboxylase gamma subunit</fullName>
        <ecNumber evidence="3">6.4.1.8</ecNumber>
    </submittedName>
</protein>
<dbReference type="GO" id="GO:0016874">
    <property type="term" value="F:ligase activity"/>
    <property type="evidence" value="ECO:0007669"/>
    <property type="project" value="UniProtKB-KW"/>
</dbReference>
<name>A0ABM9W2S5_9FIRM</name>
<dbReference type="InterPro" id="IPR045079">
    <property type="entry name" value="Oxoprolinase-like"/>
</dbReference>
<proteinExistence type="predicted"/>
<dbReference type="InterPro" id="IPR043129">
    <property type="entry name" value="ATPase_NBD"/>
</dbReference>
<dbReference type="PANTHER" id="PTHR11365:SF2">
    <property type="entry name" value="5-OXOPROLINASE"/>
    <property type="match status" value="1"/>
</dbReference>
<dbReference type="Pfam" id="PF01968">
    <property type="entry name" value="Hydantoinase_A"/>
    <property type="match status" value="1"/>
</dbReference>
<evidence type="ECO:0000313" key="4">
    <source>
        <dbReference type="Proteomes" id="UP000245702"/>
    </source>
</evidence>
<keyword evidence="3" id="KW-0436">Ligase</keyword>
<organism evidence="3 4">
    <name type="scientific">Sporomusa sphaeroides DSM 2875</name>
    <dbReference type="NCBI Taxonomy" id="1337886"/>
    <lineage>
        <taxon>Bacteria</taxon>
        <taxon>Bacillati</taxon>
        <taxon>Bacillota</taxon>
        <taxon>Negativicutes</taxon>
        <taxon>Selenomonadales</taxon>
        <taxon>Sporomusaceae</taxon>
        <taxon>Sporomusa</taxon>
    </lineage>
</organism>
<dbReference type="Pfam" id="PF05378">
    <property type="entry name" value="Hydant_A_N"/>
    <property type="match status" value="1"/>
</dbReference>